<dbReference type="PANTHER" id="PTHR34203">
    <property type="entry name" value="METHYLTRANSFERASE, FKBM FAMILY PROTEIN"/>
    <property type="match status" value="1"/>
</dbReference>
<dbReference type="Proteomes" id="UP000061135">
    <property type="component" value="Chromosome"/>
</dbReference>
<dbReference type="STRING" id="1835254.CL55_00007030"/>
<reference evidence="2 3" key="1">
    <citation type="submission" date="2014-03" db="EMBL/GenBank/DDBJ databases">
        <title>Genome of Polynucleobacter strain MWH-MoK4.</title>
        <authorList>
            <person name="Hahn M.W."/>
        </authorList>
    </citation>
    <scope>NUCLEOTIDE SEQUENCE [LARGE SCALE GENOMIC DNA]</scope>
    <source>
        <strain evidence="2 3">MWH-MoK4</strain>
    </source>
</reference>
<dbReference type="Pfam" id="PF05050">
    <property type="entry name" value="Methyltransf_21"/>
    <property type="match status" value="1"/>
</dbReference>
<dbReference type="InterPro" id="IPR029063">
    <property type="entry name" value="SAM-dependent_MTases_sf"/>
</dbReference>
<dbReference type="RefSeq" id="WP_046329899.1">
    <property type="nucleotide sequence ID" value="NZ_CP007501.1"/>
</dbReference>
<evidence type="ECO:0000259" key="1">
    <source>
        <dbReference type="Pfam" id="PF05050"/>
    </source>
</evidence>
<keyword evidence="3" id="KW-1185">Reference proteome</keyword>
<dbReference type="HOGENOM" id="CLU_068034_0_0_4"/>
<dbReference type="Gene3D" id="3.40.50.150">
    <property type="entry name" value="Vaccinia Virus protein VP39"/>
    <property type="match status" value="1"/>
</dbReference>
<dbReference type="InterPro" id="IPR052514">
    <property type="entry name" value="SAM-dependent_MTase"/>
</dbReference>
<dbReference type="PANTHER" id="PTHR34203:SF15">
    <property type="entry name" value="SLL1173 PROTEIN"/>
    <property type="match status" value="1"/>
</dbReference>
<evidence type="ECO:0000313" key="2">
    <source>
        <dbReference type="EMBL" id="AKD25036.1"/>
    </source>
</evidence>
<dbReference type="GO" id="GO:0008168">
    <property type="term" value="F:methyltransferase activity"/>
    <property type="evidence" value="ECO:0007669"/>
    <property type="project" value="UniProtKB-KW"/>
</dbReference>
<dbReference type="EMBL" id="CP007501">
    <property type="protein sequence ID" value="AKD25036.1"/>
    <property type="molecule type" value="Genomic_DNA"/>
</dbReference>
<dbReference type="SUPFAM" id="SSF53335">
    <property type="entry name" value="S-adenosyl-L-methionine-dependent methyltransferases"/>
    <property type="match status" value="1"/>
</dbReference>
<protein>
    <submittedName>
        <fullName evidence="2">Methyltransferase, FkbM family</fullName>
    </submittedName>
</protein>
<dbReference type="InterPro" id="IPR006342">
    <property type="entry name" value="FkbM_mtfrase"/>
</dbReference>
<organism evidence="2 3">
    <name type="scientific">Polynucleobacter duraquae</name>
    <dbReference type="NCBI Taxonomy" id="1835254"/>
    <lineage>
        <taxon>Bacteria</taxon>
        <taxon>Pseudomonadati</taxon>
        <taxon>Pseudomonadota</taxon>
        <taxon>Betaproteobacteria</taxon>
        <taxon>Burkholderiales</taxon>
        <taxon>Burkholderiaceae</taxon>
        <taxon>Polynucleobacter</taxon>
    </lineage>
</organism>
<gene>
    <name evidence="2" type="ORF">CL55_00007030</name>
</gene>
<evidence type="ECO:0000313" key="3">
    <source>
        <dbReference type="Proteomes" id="UP000061135"/>
    </source>
</evidence>
<feature type="domain" description="Methyltransferase FkbM" evidence="1">
    <location>
        <begin position="69"/>
        <end position="199"/>
    </location>
</feature>
<dbReference type="AlphaFoldDB" id="A0A0E3ZL77"/>
<dbReference type="GO" id="GO:0032259">
    <property type="term" value="P:methylation"/>
    <property type="evidence" value="ECO:0007669"/>
    <property type="project" value="UniProtKB-KW"/>
</dbReference>
<keyword evidence="2" id="KW-0489">Methyltransferase</keyword>
<dbReference type="PATRIC" id="fig|576611.7.peg.711"/>
<accession>A0A0E3ZL77</accession>
<dbReference type="OrthoDB" id="4104638at2"/>
<keyword evidence="2" id="KW-0808">Transferase</keyword>
<name>A0A0E3ZL77_9BURK</name>
<proteinExistence type="predicted"/>
<dbReference type="KEGG" id="pdq:CL55_00007030"/>
<sequence length="277" mass="31548">MFKNMIRRIGLSFARFLCKYRGKSFIDAIELNVDSFHRFMNNLDFDMNRNGESRVLRIMSGLNMHCIFDVGSNVGEWAEIASNLNPQAMIHTFEIVPSTHKELLNNLNRLKNIMPNNVGLSNIAGPIKIHIGDASSMSTSCNFEGNPAIEGYYTNSIECKTIRAFDYMTDAKIKAVDFVKIDVEGMDLKVIQGFGEKLKCVRALQFEYGIWNIISHDLLIDFCSLLKQHGFVIGKIFPNQVKFFEYHFNMENFHGSNYLAVRGDEANLIEKMKAFGG</sequence>
<dbReference type="NCBIfam" id="TIGR01444">
    <property type="entry name" value="fkbM_fam"/>
    <property type="match status" value="1"/>
</dbReference>